<dbReference type="PANTHER" id="PTHR42760">
    <property type="entry name" value="SHORT-CHAIN DEHYDROGENASES/REDUCTASES FAMILY MEMBER"/>
    <property type="match status" value="1"/>
</dbReference>
<organism evidence="2 3">
    <name type="scientific">Paraburkholderia caffeinilytica</name>
    <dbReference type="NCBI Taxonomy" id="1761016"/>
    <lineage>
        <taxon>Bacteria</taxon>
        <taxon>Pseudomonadati</taxon>
        <taxon>Pseudomonadota</taxon>
        <taxon>Betaproteobacteria</taxon>
        <taxon>Burkholderiales</taxon>
        <taxon>Burkholderiaceae</taxon>
        <taxon>Paraburkholderia</taxon>
    </lineage>
</organism>
<dbReference type="RefSeq" id="WP_115778258.1">
    <property type="nucleotide sequence ID" value="NZ_BMHL01000004.1"/>
</dbReference>
<comment type="caution">
    <text evidence="2">The sequence shown here is derived from an EMBL/GenBank/DDBJ whole genome shotgun (WGS) entry which is preliminary data.</text>
</comment>
<gene>
    <name evidence="2" type="ORF">GCM10011400_31720</name>
</gene>
<accession>A0ABQ1MT23</accession>
<dbReference type="PRINTS" id="PR00081">
    <property type="entry name" value="GDHRDH"/>
</dbReference>
<dbReference type="CDD" id="cd05233">
    <property type="entry name" value="SDR_c"/>
    <property type="match status" value="1"/>
</dbReference>
<evidence type="ECO:0000313" key="3">
    <source>
        <dbReference type="Proteomes" id="UP000602004"/>
    </source>
</evidence>
<evidence type="ECO:0000313" key="2">
    <source>
        <dbReference type="EMBL" id="GGC42442.1"/>
    </source>
</evidence>
<dbReference type="InterPro" id="IPR036291">
    <property type="entry name" value="NAD(P)-bd_dom_sf"/>
</dbReference>
<keyword evidence="3" id="KW-1185">Reference proteome</keyword>
<dbReference type="Pfam" id="PF13561">
    <property type="entry name" value="adh_short_C2"/>
    <property type="match status" value="1"/>
</dbReference>
<dbReference type="Gene3D" id="3.40.50.720">
    <property type="entry name" value="NAD(P)-binding Rossmann-like Domain"/>
    <property type="match status" value="1"/>
</dbReference>
<evidence type="ECO:0000256" key="1">
    <source>
        <dbReference type="ARBA" id="ARBA00006484"/>
    </source>
</evidence>
<sequence length="268" mass="28069">MKSVFKHALPVQEGRRLQGKVAVVTGIGSGIGRACALLFAAQGARVVGCDIDATAAGQTVEDARSQGLALDSLHPCDLTDPAGAARLVDFARERHGGFDVLVNAAAYGAFAWLQEMDYETQWRRTLTGELDIVFLLCKAAWPVLIARGGGSVINFASANAAVALEGSPALAHCAGKGGVLAMTRQLAMEGGPHGIRVNSISPALVETAATRAHMHAQPEFLERALGKMMIRRIGQPEDVAWCALFLASDEAGWITAADVPVDGGATAW</sequence>
<protein>
    <submittedName>
        <fullName evidence="2">Beta-ketoacyl-ACP reductase</fullName>
    </submittedName>
</protein>
<comment type="similarity">
    <text evidence="1">Belongs to the short-chain dehydrogenases/reductases (SDR) family.</text>
</comment>
<name>A0ABQ1MT23_9BURK</name>
<reference evidence="3" key="1">
    <citation type="journal article" date="2019" name="Int. J. Syst. Evol. Microbiol.">
        <title>The Global Catalogue of Microorganisms (GCM) 10K type strain sequencing project: providing services to taxonomists for standard genome sequencing and annotation.</title>
        <authorList>
            <consortium name="The Broad Institute Genomics Platform"/>
            <consortium name="The Broad Institute Genome Sequencing Center for Infectious Disease"/>
            <person name="Wu L."/>
            <person name="Ma J."/>
        </authorList>
    </citation>
    <scope>NUCLEOTIDE SEQUENCE [LARGE SCALE GENOMIC DNA]</scope>
    <source>
        <strain evidence="3">CGMCC 1.15103</strain>
    </source>
</reference>
<dbReference type="PRINTS" id="PR00080">
    <property type="entry name" value="SDRFAMILY"/>
</dbReference>
<dbReference type="SUPFAM" id="SSF51735">
    <property type="entry name" value="NAD(P)-binding Rossmann-fold domains"/>
    <property type="match status" value="1"/>
</dbReference>
<dbReference type="EMBL" id="BMHL01000004">
    <property type="protein sequence ID" value="GGC42442.1"/>
    <property type="molecule type" value="Genomic_DNA"/>
</dbReference>
<dbReference type="InterPro" id="IPR002347">
    <property type="entry name" value="SDR_fam"/>
</dbReference>
<proteinExistence type="inferred from homology"/>
<dbReference type="Proteomes" id="UP000602004">
    <property type="component" value="Unassembled WGS sequence"/>
</dbReference>